<dbReference type="KEGG" id="acru:HHL28_14410"/>
<gene>
    <name evidence="2" type="ORF">HHL28_14410</name>
</gene>
<keyword evidence="3" id="KW-1185">Reference proteome</keyword>
<dbReference type="EMBL" id="CP051775">
    <property type="protein sequence ID" value="QJE74120.1"/>
    <property type="molecule type" value="Genomic_DNA"/>
</dbReference>
<organism evidence="2 3">
    <name type="scientific">Aerophototrophica crusticola</name>
    <dbReference type="NCBI Taxonomy" id="1709002"/>
    <lineage>
        <taxon>Bacteria</taxon>
        <taxon>Pseudomonadati</taxon>
        <taxon>Pseudomonadota</taxon>
        <taxon>Alphaproteobacteria</taxon>
        <taxon>Rhodospirillales</taxon>
        <taxon>Rhodospirillaceae</taxon>
        <taxon>Aerophototrophica</taxon>
    </lineage>
</organism>
<proteinExistence type="predicted"/>
<sequence>MNRSPAHRLGRPAPTLGRDGETHQQAQALAALLDAAADDLRANGPVPAAELAEMLAGLEQEWAALEAGDDSPRGPGTSPDAPWRLV</sequence>
<accession>A0A858R9G6</accession>
<evidence type="ECO:0000256" key="1">
    <source>
        <dbReference type="SAM" id="MobiDB-lite"/>
    </source>
</evidence>
<feature type="region of interest" description="Disordered" evidence="1">
    <location>
        <begin position="64"/>
        <end position="86"/>
    </location>
</feature>
<name>A0A858R9G6_9PROT</name>
<evidence type="ECO:0000313" key="2">
    <source>
        <dbReference type="EMBL" id="QJE74120.1"/>
    </source>
</evidence>
<reference evidence="2" key="1">
    <citation type="submission" date="2020-04" db="EMBL/GenBank/DDBJ databases">
        <title>A desert anoxygenic phototrophic bacterium fixes CO2 using RubisCO under aerobic conditions.</title>
        <authorList>
            <person name="Tang K."/>
        </authorList>
    </citation>
    <scope>NUCLEOTIDE SEQUENCE [LARGE SCALE GENOMIC DNA]</scope>
    <source>
        <strain evidence="2">MIMtkB3</strain>
    </source>
</reference>
<dbReference type="Proteomes" id="UP000501891">
    <property type="component" value="Chromosome"/>
</dbReference>
<feature type="region of interest" description="Disordered" evidence="1">
    <location>
        <begin position="1"/>
        <end position="24"/>
    </location>
</feature>
<dbReference type="AlphaFoldDB" id="A0A858R9G6"/>
<feature type="compositionally biased region" description="Basic residues" evidence="1">
    <location>
        <begin position="1"/>
        <end position="10"/>
    </location>
</feature>
<protein>
    <submittedName>
        <fullName evidence="2">Uncharacterized protein</fullName>
    </submittedName>
</protein>
<evidence type="ECO:0000313" key="3">
    <source>
        <dbReference type="Proteomes" id="UP000501891"/>
    </source>
</evidence>